<dbReference type="InterPro" id="IPR001878">
    <property type="entry name" value="Znf_CCHC"/>
</dbReference>
<keyword evidence="1" id="KW-0862">Zinc</keyword>
<dbReference type="InterPro" id="IPR036875">
    <property type="entry name" value="Znf_CCHC_sf"/>
</dbReference>
<dbReference type="Pfam" id="PF00098">
    <property type="entry name" value="zf-CCHC"/>
    <property type="match status" value="1"/>
</dbReference>
<evidence type="ECO:0000256" key="2">
    <source>
        <dbReference type="SAM" id="Coils"/>
    </source>
</evidence>
<keyword evidence="2" id="KW-0175">Coiled coil</keyword>
<accession>A0A388KEG4</accession>
<dbReference type="EMBL" id="BFEA01000099">
    <property type="protein sequence ID" value="GBG68343.1"/>
    <property type="molecule type" value="Genomic_DNA"/>
</dbReference>
<comment type="caution">
    <text evidence="5">The sequence shown here is derived from an EMBL/GenBank/DDBJ whole genome shotgun (WGS) entry which is preliminary data.</text>
</comment>
<dbReference type="Gene3D" id="4.10.60.10">
    <property type="entry name" value="Zinc finger, CCHC-type"/>
    <property type="match status" value="1"/>
</dbReference>
<evidence type="ECO:0000256" key="3">
    <source>
        <dbReference type="SAM" id="MobiDB-lite"/>
    </source>
</evidence>
<feature type="coiled-coil region" evidence="2">
    <location>
        <begin position="138"/>
        <end position="172"/>
    </location>
</feature>
<evidence type="ECO:0000259" key="4">
    <source>
        <dbReference type="PROSITE" id="PS50158"/>
    </source>
</evidence>
<proteinExistence type="predicted"/>
<evidence type="ECO:0000313" key="5">
    <source>
        <dbReference type="EMBL" id="GBG68343.1"/>
    </source>
</evidence>
<gene>
    <name evidence="5" type="ORF">CBR_g2887</name>
</gene>
<protein>
    <recommendedName>
        <fullName evidence="4">CCHC-type domain-containing protein</fullName>
    </recommendedName>
</protein>
<dbReference type="Gramene" id="GBG68343">
    <property type="protein sequence ID" value="GBG68343"/>
    <property type="gene ID" value="CBR_g2887"/>
</dbReference>
<feature type="domain" description="CCHC-type" evidence="4">
    <location>
        <begin position="4"/>
        <end position="18"/>
    </location>
</feature>
<dbReference type="GO" id="GO:0003676">
    <property type="term" value="F:nucleic acid binding"/>
    <property type="evidence" value="ECO:0007669"/>
    <property type="project" value="InterPro"/>
</dbReference>
<organism evidence="5 6">
    <name type="scientific">Chara braunii</name>
    <name type="common">Braun's stonewort</name>
    <dbReference type="NCBI Taxonomy" id="69332"/>
    <lineage>
        <taxon>Eukaryota</taxon>
        <taxon>Viridiplantae</taxon>
        <taxon>Streptophyta</taxon>
        <taxon>Charophyceae</taxon>
        <taxon>Charales</taxon>
        <taxon>Characeae</taxon>
        <taxon>Chara</taxon>
    </lineage>
</organism>
<dbReference type="AlphaFoldDB" id="A0A388KEG4"/>
<reference evidence="5 6" key="1">
    <citation type="journal article" date="2018" name="Cell">
        <title>The Chara Genome: Secondary Complexity and Implications for Plant Terrestrialization.</title>
        <authorList>
            <person name="Nishiyama T."/>
            <person name="Sakayama H."/>
            <person name="Vries J.D."/>
            <person name="Buschmann H."/>
            <person name="Saint-Marcoux D."/>
            <person name="Ullrich K.K."/>
            <person name="Haas F.B."/>
            <person name="Vanderstraeten L."/>
            <person name="Becker D."/>
            <person name="Lang D."/>
            <person name="Vosolsobe S."/>
            <person name="Rombauts S."/>
            <person name="Wilhelmsson P.K.I."/>
            <person name="Janitza P."/>
            <person name="Kern R."/>
            <person name="Heyl A."/>
            <person name="Rumpler F."/>
            <person name="Villalobos L.I.A.C."/>
            <person name="Clay J.M."/>
            <person name="Skokan R."/>
            <person name="Toyoda A."/>
            <person name="Suzuki Y."/>
            <person name="Kagoshima H."/>
            <person name="Schijlen E."/>
            <person name="Tajeshwar N."/>
            <person name="Catarino B."/>
            <person name="Hetherington A.J."/>
            <person name="Saltykova A."/>
            <person name="Bonnot C."/>
            <person name="Breuninger H."/>
            <person name="Symeonidi A."/>
            <person name="Radhakrishnan G.V."/>
            <person name="Van Nieuwerburgh F."/>
            <person name="Deforce D."/>
            <person name="Chang C."/>
            <person name="Karol K.G."/>
            <person name="Hedrich R."/>
            <person name="Ulvskov P."/>
            <person name="Glockner G."/>
            <person name="Delwiche C.F."/>
            <person name="Petrasek J."/>
            <person name="Van de Peer Y."/>
            <person name="Friml J."/>
            <person name="Beilby M."/>
            <person name="Dolan L."/>
            <person name="Kohara Y."/>
            <person name="Sugano S."/>
            <person name="Fujiyama A."/>
            <person name="Delaux P.-M."/>
            <person name="Quint M."/>
            <person name="TheiBen G."/>
            <person name="Hagemann M."/>
            <person name="Harholt J."/>
            <person name="Dunand C."/>
            <person name="Zachgo S."/>
            <person name="Langdale J."/>
            <person name="Maumus F."/>
            <person name="Straeten D.V.D."/>
            <person name="Gould S.B."/>
            <person name="Rensing S.A."/>
        </authorList>
    </citation>
    <scope>NUCLEOTIDE SEQUENCE [LARGE SCALE GENOMIC DNA]</scope>
    <source>
        <strain evidence="5 6">S276</strain>
    </source>
</reference>
<keyword evidence="6" id="KW-1185">Reference proteome</keyword>
<evidence type="ECO:0000313" key="6">
    <source>
        <dbReference type="Proteomes" id="UP000265515"/>
    </source>
</evidence>
<dbReference type="Proteomes" id="UP000265515">
    <property type="component" value="Unassembled WGS sequence"/>
</dbReference>
<dbReference type="PROSITE" id="PS50158">
    <property type="entry name" value="ZF_CCHC"/>
    <property type="match status" value="1"/>
</dbReference>
<feature type="coiled-coil region" evidence="2">
    <location>
        <begin position="233"/>
        <end position="267"/>
    </location>
</feature>
<dbReference type="GO" id="GO:0008270">
    <property type="term" value="F:zinc ion binding"/>
    <property type="evidence" value="ECO:0007669"/>
    <property type="project" value="UniProtKB-KW"/>
</dbReference>
<dbReference type="SUPFAM" id="SSF57756">
    <property type="entry name" value="Retrovirus zinc finger-like domains"/>
    <property type="match status" value="1"/>
</dbReference>
<dbReference type="SMART" id="SM00343">
    <property type="entry name" value="ZnF_C2HC"/>
    <property type="match status" value="1"/>
</dbReference>
<feature type="region of interest" description="Disordered" evidence="3">
    <location>
        <begin position="90"/>
        <end position="123"/>
    </location>
</feature>
<sequence>MRTCYNCGQRGHISRYCPLPDQRLNNGQLPISTALVPTQTPILTVPARPSQPNVGTIVLSYGNDSAGEGYIGKRVRTLEEIVGKIKVKPDADEAKEQAVREEEERKKREWEDEERRPHEKEREDFQARINKEVLHEMKMAADRRFKALEEVIHALQKQFEDVEANAEVWKAEALRPGNKRGGVAIGSTPVTQTRVHPRMTPAETPTTARRVDQRLKGIIERHQAEVGILQDMRLKEMNARKQSEHELERLKEEMAKLDVENRKATRSNLKARMDAAAVQTAR</sequence>
<name>A0A388KEG4_CHABU</name>
<keyword evidence="1" id="KW-0479">Metal-binding</keyword>
<keyword evidence="1" id="KW-0863">Zinc-finger</keyword>
<evidence type="ECO:0000256" key="1">
    <source>
        <dbReference type="PROSITE-ProRule" id="PRU00047"/>
    </source>
</evidence>